<gene>
    <name evidence="15" type="ORF">LAZ67_16000884</name>
</gene>
<dbReference type="SMART" id="SM00179">
    <property type="entry name" value="EGF_CA"/>
    <property type="match status" value="2"/>
</dbReference>
<dbReference type="InterPro" id="IPR036055">
    <property type="entry name" value="LDL_receptor-like_sf"/>
</dbReference>
<dbReference type="Gene3D" id="2.120.10.30">
    <property type="entry name" value="TolB, C-terminal domain"/>
    <property type="match status" value="3"/>
</dbReference>
<evidence type="ECO:0000256" key="13">
    <source>
        <dbReference type="PROSITE-ProRule" id="PRU00461"/>
    </source>
</evidence>
<dbReference type="SUPFAM" id="SSF57184">
    <property type="entry name" value="Growth factor receptor domain"/>
    <property type="match status" value="1"/>
</dbReference>
<dbReference type="InterPro" id="IPR018097">
    <property type="entry name" value="EGF_Ca-bd_CS"/>
</dbReference>
<dbReference type="InterPro" id="IPR011042">
    <property type="entry name" value="6-blade_b-propeller_TolB-like"/>
</dbReference>
<dbReference type="PROSITE" id="PS01187">
    <property type="entry name" value="EGF_CA"/>
    <property type="match status" value="1"/>
</dbReference>
<keyword evidence="6" id="KW-1133">Transmembrane helix</keyword>
<feature type="disulfide bond" evidence="12">
    <location>
        <begin position="592"/>
        <end position="604"/>
    </location>
</feature>
<organism evidence="15 16">
    <name type="scientific">Cordylochernes scorpioides</name>
    <dbReference type="NCBI Taxonomy" id="51811"/>
    <lineage>
        <taxon>Eukaryota</taxon>
        <taxon>Metazoa</taxon>
        <taxon>Ecdysozoa</taxon>
        <taxon>Arthropoda</taxon>
        <taxon>Chelicerata</taxon>
        <taxon>Arachnida</taxon>
        <taxon>Pseudoscorpiones</taxon>
        <taxon>Cheliferoidea</taxon>
        <taxon>Chernetidae</taxon>
        <taxon>Cordylochernes</taxon>
    </lineage>
</organism>
<keyword evidence="4" id="KW-0812">Transmembrane</keyword>
<dbReference type="SUPFAM" id="SSF57196">
    <property type="entry name" value="EGF/Laminin"/>
    <property type="match status" value="2"/>
</dbReference>
<dbReference type="PROSITE" id="PS01209">
    <property type="entry name" value="LDLRA_1"/>
    <property type="match status" value="2"/>
</dbReference>
<dbReference type="Pfam" id="PF07645">
    <property type="entry name" value="EGF_CA"/>
    <property type="match status" value="1"/>
</dbReference>
<dbReference type="CDD" id="cd00112">
    <property type="entry name" value="LDLa"/>
    <property type="match status" value="6"/>
</dbReference>
<keyword evidence="8 12" id="KW-1015">Disulfide bond</keyword>
<sequence length="953" mass="106228">MYWTELGPAGIYKARLDGSDVTPLVTTDVTRPAGLALDWPSNELYWSDVGRIEAIDLTTRVRRVVVKGQYFKPTGVAVFEDRLYWNQGIIFSAHKLRGNDHKDIFHLPLSHANASLKLYHQSLISNRSNLCWGIPCSHVCISTSDSFKCLCPPEYTLVQNKDCRLEPRTTQIYALVHTPTDTYIYRVLPNAIGGDRVTRLPLSLNMGLVGGLAYDAKRAILYVAIGGKILSFETANRFSQGIVYLGLGTVKGLCFDHRGSNLIWATLATIQIGRSDGNARAVLARMNYTIKDLQVVPDLGLIFVALESYPGRIVSLHMNGSFHKTQAYTKGSTSLAFHLPSMRLFWIDSGFRRIFSTRVFRQKNTHRIERTNILAYSIAVSNSTLFWSERCLLNSVPLAEISGDVEILPVKSQDSTGNMRLFYADTLFSGSFGCARDNGGCNRICLSLPLGRVQCTCPTTMTLDPDGKSCRMVQCEAEEFRCHSGIQCISKTRVCDDTRDCNDGSDEAQDCKRDCGEDELNCGDRCLPKSQICDGTKDCSSGLDEEHCDPPCHPGFRQCLNGTGCVYGSWWCDQREDCPDGSDEADCQPAKCPEGSFRCNNSICIEAYMVCDRNDDCQDNSDEANCKSFSNCDEMICPDNSSCLVKEDLCNNVVNCLDGWDEKDCNQTSVACRNDQFSCDAGKCHPLTARCNGIPDCYDGTDEDQCLVDRTEDCTVGQFQCGDGGCIAFGQVCDGHVHCADYSDEGYGCAGCQINNGGCRDRCIALPDGPRCACRFGYELRRDNVSCRDVDECRHDWGLCSHTCINTEGSYRCECQENYSLDVDRHFCKVTKRRKQALLVVLDKSRIVMMNLSNSNLVARYLTSRESLRGLHCNAVNRRELFWTDSSTILSLDLDSKKSRMVVRGVDRPTLLQWDWIAENLYYGSPESIVGVCNRAGSYCATVRDSRTPRPPF</sequence>
<dbReference type="SMART" id="SM00135">
    <property type="entry name" value="LY"/>
    <property type="match status" value="5"/>
</dbReference>
<keyword evidence="3" id="KW-0254">Endocytosis</keyword>
<feature type="disulfide bond" evidence="12">
    <location>
        <begin position="672"/>
        <end position="684"/>
    </location>
</feature>
<reference evidence="15 16" key="1">
    <citation type="submission" date="2022-01" db="EMBL/GenBank/DDBJ databases">
        <title>A chromosomal length assembly of Cordylochernes scorpioides.</title>
        <authorList>
            <person name="Zeh D."/>
            <person name="Zeh J."/>
        </authorList>
    </citation>
    <scope>NUCLEOTIDE SEQUENCE [LARGE SCALE GENOMIC DNA]</scope>
    <source>
        <strain evidence="15">IN4F17</strain>
        <tissue evidence="15">Whole Body</tissue>
    </source>
</reference>
<dbReference type="InterPro" id="IPR000033">
    <property type="entry name" value="LDLR_classB_rpt"/>
</dbReference>
<keyword evidence="9" id="KW-0675">Receptor</keyword>
<dbReference type="SUPFAM" id="SSF63825">
    <property type="entry name" value="YWTD domain"/>
    <property type="match status" value="3"/>
</dbReference>
<dbReference type="InterPro" id="IPR023415">
    <property type="entry name" value="LDLR_class-A_CS"/>
</dbReference>
<dbReference type="PANTHER" id="PTHR22722">
    <property type="entry name" value="LOW-DENSITY LIPOPROTEIN RECEPTOR-RELATED PROTEIN 2-RELATED"/>
    <property type="match status" value="1"/>
</dbReference>
<dbReference type="InterPro" id="IPR049883">
    <property type="entry name" value="NOTCH1_EGF-like"/>
</dbReference>
<evidence type="ECO:0000256" key="2">
    <source>
        <dbReference type="ARBA" id="ARBA00022536"/>
    </source>
</evidence>
<dbReference type="InterPro" id="IPR002172">
    <property type="entry name" value="LDrepeatLR_classA_rpt"/>
</dbReference>
<name>A0ABY6LAV3_9ARAC</name>
<evidence type="ECO:0000256" key="10">
    <source>
        <dbReference type="ARBA" id="ARBA00023180"/>
    </source>
</evidence>
<dbReference type="Gene3D" id="2.10.25.10">
    <property type="entry name" value="Laminin"/>
    <property type="match status" value="2"/>
</dbReference>
<proteinExistence type="predicted"/>
<dbReference type="PROSITE" id="PS51120">
    <property type="entry name" value="LDLRB"/>
    <property type="match status" value="1"/>
</dbReference>
<comment type="caution">
    <text evidence="11">Lacks conserved residue(s) required for the propagation of feature annotation.</text>
</comment>
<dbReference type="SMART" id="SM00181">
    <property type="entry name" value="EGF"/>
    <property type="match status" value="4"/>
</dbReference>
<keyword evidence="5" id="KW-0677">Repeat</keyword>
<evidence type="ECO:0000256" key="11">
    <source>
        <dbReference type="PROSITE-ProRule" id="PRU00076"/>
    </source>
</evidence>
<dbReference type="Pfam" id="PF00057">
    <property type="entry name" value="Ldl_recept_a"/>
    <property type="match status" value="5"/>
</dbReference>
<dbReference type="InterPro" id="IPR051221">
    <property type="entry name" value="LDLR-related"/>
</dbReference>
<feature type="disulfide bond" evidence="12">
    <location>
        <begin position="599"/>
        <end position="617"/>
    </location>
</feature>
<dbReference type="Pfam" id="PF14670">
    <property type="entry name" value="FXa_inhibition"/>
    <property type="match status" value="1"/>
</dbReference>
<dbReference type="Pfam" id="PF00058">
    <property type="entry name" value="Ldl_recept_b"/>
    <property type="match status" value="1"/>
</dbReference>
<dbReference type="PRINTS" id="PR00261">
    <property type="entry name" value="LDLRECEPTOR"/>
</dbReference>
<dbReference type="Gene3D" id="4.10.400.10">
    <property type="entry name" value="Low-density Lipoprotein Receptor"/>
    <property type="match status" value="6"/>
</dbReference>
<keyword evidence="10" id="KW-0325">Glycoprotein</keyword>
<keyword evidence="7" id="KW-0472">Membrane</keyword>
<feature type="repeat" description="LDL-receptor class B" evidence="13">
    <location>
        <begin position="1"/>
        <end position="41"/>
    </location>
</feature>
<evidence type="ECO:0000256" key="6">
    <source>
        <dbReference type="ARBA" id="ARBA00022989"/>
    </source>
</evidence>
<keyword evidence="2 11" id="KW-0245">EGF-like domain</keyword>
<feature type="disulfide bond" evidence="12">
    <location>
        <begin position="533"/>
        <end position="548"/>
    </location>
</feature>
<feature type="disulfide bond" evidence="12">
    <location>
        <begin position="650"/>
        <end position="665"/>
    </location>
</feature>
<evidence type="ECO:0000256" key="1">
    <source>
        <dbReference type="ARBA" id="ARBA00004167"/>
    </source>
</evidence>
<evidence type="ECO:0000256" key="5">
    <source>
        <dbReference type="ARBA" id="ARBA00022737"/>
    </source>
</evidence>
<dbReference type="CDD" id="cd00054">
    <property type="entry name" value="EGF_CA"/>
    <property type="match status" value="1"/>
</dbReference>
<comment type="subcellular location">
    <subcellularLocation>
        <location evidence="1">Membrane</location>
        <topology evidence="1">Single-pass membrane protein</topology>
    </subcellularLocation>
</comment>
<feature type="disulfide bond" evidence="12">
    <location>
        <begin position="679"/>
        <end position="697"/>
    </location>
</feature>
<evidence type="ECO:0000256" key="12">
    <source>
        <dbReference type="PROSITE-ProRule" id="PRU00124"/>
    </source>
</evidence>
<dbReference type="PROSITE" id="PS00010">
    <property type="entry name" value="ASX_HYDROXYL"/>
    <property type="match status" value="1"/>
</dbReference>
<dbReference type="InterPro" id="IPR009030">
    <property type="entry name" value="Growth_fac_rcpt_cys_sf"/>
</dbReference>
<dbReference type="PROSITE" id="PS50026">
    <property type="entry name" value="EGF_3"/>
    <property type="match status" value="1"/>
</dbReference>
<feature type="disulfide bond" evidence="12">
    <location>
        <begin position="714"/>
        <end position="726"/>
    </location>
</feature>
<accession>A0ABY6LAV3</accession>
<dbReference type="PANTHER" id="PTHR22722:SF14">
    <property type="entry name" value="MEGALIN, ISOFORM A"/>
    <property type="match status" value="1"/>
</dbReference>
<evidence type="ECO:0000256" key="9">
    <source>
        <dbReference type="ARBA" id="ARBA00023170"/>
    </source>
</evidence>
<dbReference type="SUPFAM" id="SSF57424">
    <property type="entry name" value="LDL receptor-like module"/>
    <property type="match status" value="6"/>
</dbReference>
<keyword evidence="16" id="KW-1185">Reference proteome</keyword>
<evidence type="ECO:0000259" key="14">
    <source>
        <dbReference type="PROSITE" id="PS50026"/>
    </source>
</evidence>
<evidence type="ECO:0000256" key="7">
    <source>
        <dbReference type="ARBA" id="ARBA00023136"/>
    </source>
</evidence>
<feature type="disulfide bond" evidence="12">
    <location>
        <begin position="721"/>
        <end position="739"/>
    </location>
</feature>
<feature type="disulfide bond" evidence="12">
    <location>
        <begin position="691"/>
        <end position="706"/>
    </location>
</feature>
<dbReference type="InterPro" id="IPR000742">
    <property type="entry name" value="EGF"/>
</dbReference>
<dbReference type="Proteomes" id="UP001235939">
    <property type="component" value="Chromosome 16"/>
</dbReference>
<dbReference type="InterPro" id="IPR001881">
    <property type="entry name" value="EGF-like_Ca-bd_dom"/>
</dbReference>
<dbReference type="InterPro" id="IPR000152">
    <property type="entry name" value="EGF-type_Asp/Asn_hydroxyl_site"/>
</dbReference>
<feature type="disulfide bond" evidence="12">
    <location>
        <begin position="572"/>
        <end position="587"/>
    </location>
</feature>
<dbReference type="EMBL" id="CP092878">
    <property type="protein sequence ID" value="UYV78295.1"/>
    <property type="molecule type" value="Genomic_DNA"/>
</dbReference>
<evidence type="ECO:0000256" key="4">
    <source>
        <dbReference type="ARBA" id="ARBA00022692"/>
    </source>
</evidence>
<evidence type="ECO:0000256" key="8">
    <source>
        <dbReference type="ARBA" id="ARBA00023157"/>
    </source>
</evidence>
<protein>
    <submittedName>
        <fullName evidence="15">LRP5L</fullName>
    </submittedName>
</protein>
<evidence type="ECO:0000313" key="15">
    <source>
        <dbReference type="EMBL" id="UYV78295.1"/>
    </source>
</evidence>
<dbReference type="PROSITE" id="PS50068">
    <property type="entry name" value="LDLRA_2"/>
    <property type="match status" value="7"/>
</dbReference>
<evidence type="ECO:0000256" key="3">
    <source>
        <dbReference type="ARBA" id="ARBA00022583"/>
    </source>
</evidence>
<feature type="disulfide bond" evidence="12">
    <location>
        <begin position="611"/>
        <end position="626"/>
    </location>
</feature>
<evidence type="ECO:0000313" key="16">
    <source>
        <dbReference type="Proteomes" id="UP001235939"/>
    </source>
</evidence>
<feature type="domain" description="EGF-like" evidence="14">
    <location>
        <begin position="789"/>
        <end position="829"/>
    </location>
</feature>
<dbReference type="SMART" id="SM00192">
    <property type="entry name" value="LDLa"/>
    <property type="match status" value="7"/>
</dbReference>